<dbReference type="Proteomes" id="UP001054837">
    <property type="component" value="Unassembled WGS sequence"/>
</dbReference>
<accession>A0AAV4UCB6</accession>
<organism evidence="2 3">
    <name type="scientific">Caerostris darwini</name>
    <dbReference type="NCBI Taxonomy" id="1538125"/>
    <lineage>
        <taxon>Eukaryota</taxon>
        <taxon>Metazoa</taxon>
        <taxon>Ecdysozoa</taxon>
        <taxon>Arthropoda</taxon>
        <taxon>Chelicerata</taxon>
        <taxon>Arachnida</taxon>
        <taxon>Araneae</taxon>
        <taxon>Araneomorphae</taxon>
        <taxon>Entelegynae</taxon>
        <taxon>Araneoidea</taxon>
        <taxon>Araneidae</taxon>
        <taxon>Caerostris</taxon>
    </lineage>
</organism>
<evidence type="ECO:0000256" key="1">
    <source>
        <dbReference type="SAM" id="MobiDB-lite"/>
    </source>
</evidence>
<dbReference type="AlphaFoldDB" id="A0AAV4UCB6"/>
<evidence type="ECO:0000313" key="2">
    <source>
        <dbReference type="EMBL" id="GIY55424.1"/>
    </source>
</evidence>
<name>A0AAV4UCB6_9ARAC</name>
<reference evidence="2 3" key="1">
    <citation type="submission" date="2021-06" db="EMBL/GenBank/DDBJ databases">
        <title>Caerostris darwini draft genome.</title>
        <authorList>
            <person name="Kono N."/>
            <person name="Arakawa K."/>
        </authorList>
    </citation>
    <scope>NUCLEOTIDE SEQUENCE [LARGE SCALE GENOMIC DNA]</scope>
</reference>
<comment type="caution">
    <text evidence="2">The sequence shown here is derived from an EMBL/GenBank/DDBJ whole genome shotgun (WGS) entry which is preliminary data.</text>
</comment>
<keyword evidence="3" id="KW-1185">Reference proteome</keyword>
<feature type="compositionally biased region" description="Polar residues" evidence="1">
    <location>
        <begin position="1"/>
        <end position="14"/>
    </location>
</feature>
<dbReference type="EMBL" id="BPLQ01011078">
    <property type="protein sequence ID" value="GIY55424.1"/>
    <property type="molecule type" value="Genomic_DNA"/>
</dbReference>
<protein>
    <submittedName>
        <fullName evidence="2">Uncharacterized protein</fullName>
    </submittedName>
</protein>
<sequence>MFERSSPGTGTKSGNPAPRLTGPLASRGPVSGRQDPDAMSFSRLIYYIESALYATTPSRNTSNAERARSACFSPTLPNAVKSERRKKNKAAKWFVIP</sequence>
<feature type="region of interest" description="Disordered" evidence="1">
    <location>
        <begin position="1"/>
        <end position="37"/>
    </location>
</feature>
<gene>
    <name evidence="2" type="ORF">CDAR_651</name>
</gene>
<evidence type="ECO:0000313" key="3">
    <source>
        <dbReference type="Proteomes" id="UP001054837"/>
    </source>
</evidence>
<proteinExistence type="predicted"/>